<dbReference type="CDD" id="cd00590">
    <property type="entry name" value="RRM_SF"/>
    <property type="match status" value="1"/>
</dbReference>
<dbReference type="EMBL" id="JAGPYM010000036">
    <property type="protein sequence ID" value="KAH6874938.1"/>
    <property type="molecule type" value="Genomic_DNA"/>
</dbReference>
<dbReference type="InterPro" id="IPR012677">
    <property type="entry name" value="Nucleotide-bd_a/b_plait_sf"/>
</dbReference>
<dbReference type="Proteomes" id="UP000777438">
    <property type="component" value="Unassembled WGS sequence"/>
</dbReference>
<accession>A0A9P8VTQ7</accession>
<protein>
    <recommendedName>
        <fullName evidence="3">RRM domain-containing protein</fullName>
    </recommendedName>
</protein>
<evidence type="ECO:0000313" key="5">
    <source>
        <dbReference type="Proteomes" id="UP000777438"/>
    </source>
</evidence>
<evidence type="ECO:0000256" key="1">
    <source>
        <dbReference type="PROSITE-ProRule" id="PRU00176"/>
    </source>
</evidence>
<feature type="region of interest" description="Disordered" evidence="2">
    <location>
        <begin position="230"/>
        <end position="414"/>
    </location>
</feature>
<feature type="compositionally biased region" description="Polar residues" evidence="2">
    <location>
        <begin position="492"/>
        <end position="516"/>
    </location>
</feature>
<keyword evidence="5" id="KW-1185">Reference proteome</keyword>
<dbReference type="GO" id="GO:0003723">
    <property type="term" value="F:RNA binding"/>
    <property type="evidence" value="ECO:0007669"/>
    <property type="project" value="UniProtKB-UniRule"/>
</dbReference>
<dbReference type="InterPro" id="IPR000504">
    <property type="entry name" value="RRM_dom"/>
</dbReference>
<keyword evidence="1" id="KW-0694">RNA-binding</keyword>
<gene>
    <name evidence="4" type="ORF">B0T10DRAFT_610487</name>
</gene>
<dbReference type="OrthoDB" id="410044at2759"/>
<dbReference type="AlphaFoldDB" id="A0A9P8VTQ7"/>
<feature type="compositionally biased region" description="Polar residues" evidence="2">
    <location>
        <begin position="729"/>
        <end position="755"/>
    </location>
</feature>
<evidence type="ECO:0000256" key="2">
    <source>
        <dbReference type="SAM" id="MobiDB-lite"/>
    </source>
</evidence>
<name>A0A9P8VTQ7_9HYPO</name>
<feature type="compositionally biased region" description="Gly residues" evidence="2">
    <location>
        <begin position="310"/>
        <end position="319"/>
    </location>
</feature>
<dbReference type="SMART" id="SM00360">
    <property type="entry name" value="RRM"/>
    <property type="match status" value="1"/>
</dbReference>
<feature type="compositionally biased region" description="Polar residues" evidence="2">
    <location>
        <begin position="328"/>
        <end position="353"/>
    </location>
</feature>
<feature type="compositionally biased region" description="Polar residues" evidence="2">
    <location>
        <begin position="247"/>
        <end position="272"/>
    </location>
</feature>
<evidence type="ECO:0000313" key="4">
    <source>
        <dbReference type="EMBL" id="KAH6874938.1"/>
    </source>
</evidence>
<feature type="compositionally biased region" description="Low complexity" evidence="2">
    <location>
        <begin position="429"/>
        <end position="440"/>
    </location>
</feature>
<dbReference type="InterPro" id="IPR035979">
    <property type="entry name" value="RBD_domain_sf"/>
</dbReference>
<dbReference type="PROSITE" id="PS50102">
    <property type="entry name" value="RRM"/>
    <property type="match status" value="1"/>
</dbReference>
<comment type="caution">
    <text evidence="4">The sequence shown here is derived from an EMBL/GenBank/DDBJ whole genome shotgun (WGS) entry which is preliminary data.</text>
</comment>
<organism evidence="4 5">
    <name type="scientific">Thelonectria olida</name>
    <dbReference type="NCBI Taxonomy" id="1576542"/>
    <lineage>
        <taxon>Eukaryota</taxon>
        <taxon>Fungi</taxon>
        <taxon>Dikarya</taxon>
        <taxon>Ascomycota</taxon>
        <taxon>Pezizomycotina</taxon>
        <taxon>Sordariomycetes</taxon>
        <taxon>Hypocreomycetidae</taxon>
        <taxon>Hypocreales</taxon>
        <taxon>Nectriaceae</taxon>
        <taxon>Thelonectria</taxon>
    </lineage>
</organism>
<feature type="compositionally biased region" description="Polar residues" evidence="2">
    <location>
        <begin position="396"/>
        <end position="414"/>
    </location>
</feature>
<feature type="compositionally biased region" description="Polar residues" evidence="2">
    <location>
        <begin position="465"/>
        <end position="483"/>
    </location>
</feature>
<feature type="region of interest" description="Disordered" evidence="2">
    <location>
        <begin position="1"/>
        <end position="35"/>
    </location>
</feature>
<feature type="domain" description="RRM" evidence="3">
    <location>
        <begin position="152"/>
        <end position="230"/>
    </location>
</feature>
<feature type="compositionally biased region" description="Polar residues" evidence="2">
    <location>
        <begin position="362"/>
        <end position="383"/>
    </location>
</feature>
<dbReference type="SUPFAM" id="SSF54928">
    <property type="entry name" value="RNA-binding domain, RBD"/>
    <property type="match status" value="1"/>
</dbReference>
<evidence type="ECO:0000259" key="3">
    <source>
        <dbReference type="PROSITE" id="PS50102"/>
    </source>
</evidence>
<feature type="compositionally biased region" description="Polar residues" evidence="2">
    <location>
        <begin position="446"/>
        <end position="458"/>
    </location>
</feature>
<sequence length="949" mass="102336">MREMAPYSTQDLTSTGPRPRQLQDSQATASVAASPRSSAQKTELVTYLVCRKDNRDTSIGEACSLLMPYGDIAKVEIMDEATKDFRGMTARPVIVVCELFDPRWDAVQSTSNQKSGVLCVLPYNPEEVDEIRALGTDAGTSMHAEQYRKDLRSVFLGNLPSYATDRWIVSVMNAYDVVGVQMKQNVLRNGKYIYFAYVEFLSETDAQLASIGMNEKNIEGVRLRCDRKKFRMPPGHQKPAVPGLASQLPSSPIMHSQTQRQDHAASSISTLPLRTPAGPANQAHTPPAPPRRPYQQSAAYHQGRRVAYGGPRGMTGNFGPGPLPNGPVMSQESVESLRQAPTTGVNGPNTGLPTTGRELTAPYSNSPTNERNPPVVFQNTTLPRSFPLRQPRQPPSRDSLTHRFQPSTANSAHQGNLISDINRLRSHSVHPGSSVVPSHPRFQTPGAHQNQAAVNQGNHLDPRSNRYQTLPPQGTHLSNSFQRQGCPAVHNSPFQNSLVPYTHQAHSSAPYGNSQRTSDHRSDHGSFTVSHVNRVPKPTVLPPGFSLAQLEANKMLVRVDLAGLVMPGPNGEAPVAEQLATMSLDNNAAATAPQSQVGVEATISDNIVASEAVHPAESAIVASQAEPELHVNQAAASGSVNQVTVSASVNEPNVESAVSTQLVNESAVIDTQVDEATNHNEATLTTSVAGNDAVVHTEPIVNQTGTAPPSDEADIEFVRSGSAPAPSESPFTQPEPSEAVTPQNNETNVEPTTPVNRRMPASPTSSDESPEVSAAPVGPHPLAALNYYLHVQSGRAISTPADLTCDRLRFYAAQRRAREAASMNAGYTQAEGVDASAPPDQRFVAVPVTNYQGQYGQAYYAAYANPGLQMQTYVPVAVPSHGMTSVAYMPNGMYGFTNEMPMGQGMVMQNGMPYGYQLQNLPAGYQHQHQHYAGAFAGPQGEENDWFQQ</sequence>
<feature type="region of interest" description="Disordered" evidence="2">
    <location>
        <begin position="427"/>
        <end position="526"/>
    </location>
</feature>
<dbReference type="Pfam" id="PF00076">
    <property type="entry name" value="RRM_1"/>
    <property type="match status" value="1"/>
</dbReference>
<proteinExistence type="predicted"/>
<feature type="region of interest" description="Disordered" evidence="2">
    <location>
        <begin position="720"/>
        <end position="777"/>
    </location>
</feature>
<reference evidence="4 5" key="1">
    <citation type="journal article" date="2021" name="Nat. Commun.">
        <title>Genetic determinants of endophytism in the Arabidopsis root mycobiome.</title>
        <authorList>
            <person name="Mesny F."/>
            <person name="Miyauchi S."/>
            <person name="Thiergart T."/>
            <person name="Pickel B."/>
            <person name="Atanasova L."/>
            <person name="Karlsson M."/>
            <person name="Huettel B."/>
            <person name="Barry K.W."/>
            <person name="Haridas S."/>
            <person name="Chen C."/>
            <person name="Bauer D."/>
            <person name="Andreopoulos W."/>
            <person name="Pangilinan J."/>
            <person name="LaButti K."/>
            <person name="Riley R."/>
            <person name="Lipzen A."/>
            <person name="Clum A."/>
            <person name="Drula E."/>
            <person name="Henrissat B."/>
            <person name="Kohler A."/>
            <person name="Grigoriev I.V."/>
            <person name="Martin F.M."/>
            <person name="Hacquard S."/>
        </authorList>
    </citation>
    <scope>NUCLEOTIDE SEQUENCE [LARGE SCALE GENOMIC DNA]</scope>
    <source>
        <strain evidence="4 5">MPI-CAGE-CH-0241</strain>
    </source>
</reference>
<dbReference type="Gene3D" id="3.30.70.330">
    <property type="match status" value="1"/>
</dbReference>
<feature type="compositionally biased region" description="Polar residues" evidence="2">
    <location>
        <begin position="7"/>
        <end position="35"/>
    </location>
</feature>